<accession>A0A1F7Y3T9</accession>
<dbReference type="AlphaFoldDB" id="A0A1F7Y3T9"/>
<feature type="region of interest" description="Disordered" evidence="1">
    <location>
        <begin position="139"/>
        <end position="160"/>
    </location>
</feature>
<dbReference type="CDD" id="cd04762">
    <property type="entry name" value="HTH_MerR-trunc"/>
    <property type="match status" value="1"/>
</dbReference>
<protein>
    <recommendedName>
        <fullName evidence="3">HTH merR-type domain-containing protein</fullName>
    </recommendedName>
</protein>
<dbReference type="InterPro" id="IPR000551">
    <property type="entry name" value="MerR-type_HTH_dom"/>
</dbReference>
<evidence type="ECO:0000313" key="4">
    <source>
        <dbReference type="EMBL" id="OGM21922.1"/>
    </source>
</evidence>
<keyword evidence="2" id="KW-1133">Transmembrane helix</keyword>
<dbReference type="Pfam" id="PF00376">
    <property type="entry name" value="MerR"/>
    <property type="match status" value="1"/>
</dbReference>
<feature type="domain" description="HTH merR-type" evidence="3">
    <location>
        <begin position="7"/>
        <end position="51"/>
    </location>
</feature>
<organism evidence="4 5">
    <name type="scientific">Candidatus Woesebacteria bacterium RIFCSPHIGHO2_01_FULL_38_9b</name>
    <dbReference type="NCBI Taxonomy" id="1802493"/>
    <lineage>
        <taxon>Bacteria</taxon>
        <taxon>Candidatus Woeseibacteriota</taxon>
    </lineage>
</organism>
<reference evidence="4 5" key="1">
    <citation type="journal article" date="2016" name="Nat. Commun.">
        <title>Thousands of microbial genomes shed light on interconnected biogeochemical processes in an aquifer system.</title>
        <authorList>
            <person name="Anantharaman K."/>
            <person name="Brown C.T."/>
            <person name="Hug L.A."/>
            <person name="Sharon I."/>
            <person name="Castelle C.J."/>
            <person name="Probst A.J."/>
            <person name="Thomas B.C."/>
            <person name="Singh A."/>
            <person name="Wilkins M.J."/>
            <person name="Karaoz U."/>
            <person name="Brodie E.L."/>
            <person name="Williams K.H."/>
            <person name="Hubbard S.S."/>
            <person name="Banfield J.F."/>
        </authorList>
    </citation>
    <scope>NUCLEOTIDE SEQUENCE [LARGE SCALE GENOMIC DNA]</scope>
</reference>
<dbReference type="GO" id="GO:0006355">
    <property type="term" value="P:regulation of DNA-templated transcription"/>
    <property type="evidence" value="ECO:0007669"/>
    <property type="project" value="InterPro"/>
</dbReference>
<sequence>MDEKKDLLSIGQASEYLGVSIDTLRRWEKKGKVDSLRSPGGHRYYEKKQLDNLFGKKYERVEPTIRRSFVKKENEDIREDISSITDVKEIIQEDIFVLDRPVRGFEIPNINPVRVTREQSIPPTQVYVEETVQISQSSVLTPPAQNPVPTTPTPQNTQNVSKHSLSISFDNNKILIITAIVLFIIMVIIVLFIIRSSQEILSPIP</sequence>
<dbReference type="GO" id="GO:0003677">
    <property type="term" value="F:DNA binding"/>
    <property type="evidence" value="ECO:0007669"/>
    <property type="project" value="InterPro"/>
</dbReference>
<keyword evidence="2" id="KW-0472">Membrane</keyword>
<dbReference type="Gene3D" id="1.10.1660.10">
    <property type="match status" value="1"/>
</dbReference>
<feature type="transmembrane region" description="Helical" evidence="2">
    <location>
        <begin position="174"/>
        <end position="194"/>
    </location>
</feature>
<evidence type="ECO:0000256" key="2">
    <source>
        <dbReference type="SAM" id="Phobius"/>
    </source>
</evidence>
<gene>
    <name evidence="4" type="ORF">A2863_03390</name>
</gene>
<dbReference type="SUPFAM" id="SSF46955">
    <property type="entry name" value="Putative DNA-binding domain"/>
    <property type="match status" value="1"/>
</dbReference>
<dbReference type="PROSITE" id="PS50937">
    <property type="entry name" value="HTH_MERR_2"/>
    <property type="match status" value="1"/>
</dbReference>
<proteinExistence type="predicted"/>
<dbReference type="Proteomes" id="UP000178750">
    <property type="component" value="Unassembled WGS sequence"/>
</dbReference>
<evidence type="ECO:0000313" key="5">
    <source>
        <dbReference type="Proteomes" id="UP000178750"/>
    </source>
</evidence>
<keyword evidence="2" id="KW-0812">Transmembrane</keyword>
<evidence type="ECO:0000259" key="3">
    <source>
        <dbReference type="PROSITE" id="PS50937"/>
    </source>
</evidence>
<evidence type="ECO:0000256" key="1">
    <source>
        <dbReference type="SAM" id="MobiDB-lite"/>
    </source>
</evidence>
<comment type="caution">
    <text evidence="4">The sequence shown here is derived from an EMBL/GenBank/DDBJ whole genome shotgun (WGS) entry which is preliminary data.</text>
</comment>
<dbReference type="InterPro" id="IPR009061">
    <property type="entry name" value="DNA-bd_dom_put_sf"/>
</dbReference>
<dbReference type="EMBL" id="MGGF01000019">
    <property type="protein sequence ID" value="OGM21922.1"/>
    <property type="molecule type" value="Genomic_DNA"/>
</dbReference>
<name>A0A1F7Y3T9_9BACT</name>